<evidence type="ECO:0000313" key="1">
    <source>
        <dbReference type="EMBL" id="SUB79126.1"/>
    </source>
</evidence>
<dbReference type="AlphaFoldDB" id="A0AAQ1UFZ9"/>
<dbReference type="EMBL" id="UGTJ01000001">
    <property type="protein sequence ID" value="SUB79126.1"/>
    <property type="molecule type" value="Genomic_DNA"/>
</dbReference>
<accession>A0AAQ1UFZ9</accession>
<proteinExistence type="predicted"/>
<dbReference type="RefSeq" id="WP_115153096.1">
    <property type="nucleotide sequence ID" value="NZ_DBFWLE010000008.1"/>
</dbReference>
<dbReference type="Proteomes" id="UP000255283">
    <property type="component" value="Unassembled WGS sequence"/>
</dbReference>
<comment type="caution">
    <text evidence="1">The sequence shown here is derived from an EMBL/GenBank/DDBJ whole genome shotgun (WGS) entry which is preliminary data.</text>
</comment>
<gene>
    <name evidence="1" type="ORF">NCTC13063_00383</name>
</gene>
<protein>
    <submittedName>
        <fullName evidence="1">Uncharacterized protein</fullName>
    </submittedName>
</protein>
<sequence length="62" mass="7061">MKANNLATLIAIQMQLDMEQIVMLEKSEENSEVIEMGTNQNRYYLHAVHLPLTLAIFASARL</sequence>
<organism evidence="1 2">
    <name type="scientific">Segatella buccae</name>
    <dbReference type="NCBI Taxonomy" id="28126"/>
    <lineage>
        <taxon>Bacteria</taxon>
        <taxon>Pseudomonadati</taxon>
        <taxon>Bacteroidota</taxon>
        <taxon>Bacteroidia</taxon>
        <taxon>Bacteroidales</taxon>
        <taxon>Prevotellaceae</taxon>
        <taxon>Segatella</taxon>
    </lineage>
</organism>
<reference evidence="1 2" key="1">
    <citation type="submission" date="2018-06" db="EMBL/GenBank/DDBJ databases">
        <authorList>
            <consortium name="Pathogen Informatics"/>
            <person name="Doyle S."/>
        </authorList>
    </citation>
    <scope>NUCLEOTIDE SEQUENCE [LARGE SCALE GENOMIC DNA]</scope>
    <source>
        <strain evidence="1 2">NCTC13063</strain>
    </source>
</reference>
<name>A0AAQ1UFZ9_9BACT</name>
<evidence type="ECO:0000313" key="2">
    <source>
        <dbReference type="Proteomes" id="UP000255283"/>
    </source>
</evidence>